<keyword evidence="1" id="KW-0812">Transmembrane</keyword>
<protein>
    <submittedName>
        <fullName evidence="2">DUF2812 domain-containing protein</fullName>
    </submittedName>
</protein>
<reference evidence="2 3" key="1">
    <citation type="submission" date="2021-06" db="EMBL/GenBank/DDBJ databases">
        <title>Bacillus sp. RD4P76, an endophyte from a halophyte.</title>
        <authorList>
            <person name="Sun J.-Q."/>
        </authorList>
    </citation>
    <scope>NUCLEOTIDE SEQUENCE [LARGE SCALE GENOMIC DNA]</scope>
    <source>
        <strain evidence="2 3">JCM 17098</strain>
    </source>
</reference>
<evidence type="ECO:0000313" key="3">
    <source>
        <dbReference type="Proteomes" id="UP000790580"/>
    </source>
</evidence>
<comment type="caution">
    <text evidence="2">The sequence shown here is derived from an EMBL/GenBank/DDBJ whole genome shotgun (WGS) entry which is preliminary data.</text>
</comment>
<dbReference type="InterPro" id="IPR021359">
    <property type="entry name" value="DUF2812"/>
</dbReference>
<feature type="transmembrane region" description="Helical" evidence="1">
    <location>
        <begin position="113"/>
        <end position="133"/>
    </location>
</feature>
<dbReference type="Pfam" id="PF11193">
    <property type="entry name" value="DUF2812"/>
    <property type="match status" value="1"/>
</dbReference>
<name>A0ABS6K062_9BACI</name>
<proteinExistence type="predicted"/>
<sequence>MSKHRVIKFFINFEKEEAWLNEMAAKGLHLVHYTFGKYVFEEGKPGEYIYRLELLDNLPFHPESKDYLRFMEDNGVKHIASIFRWVYFRKKAADGPFDIYSDHASRIAHYKRICIFTVSILFINLMAALSNFSLGLGLHSTASSFNLYVSLVNFVIVIIIIPILWSYWKRLKRLKEEMQLFE</sequence>
<dbReference type="EMBL" id="JAHQCR010000089">
    <property type="protein sequence ID" value="MBU9724223.1"/>
    <property type="molecule type" value="Genomic_DNA"/>
</dbReference>
<accession>A0ABS6K062</accession>
<evidence type="ECO:0000313" key="2">
    <source>
        <dbReference type="EMBL" id="MBU9724223.1"/>
    </source>
</evidence>
<organism evidence="2 3">
    <name type="scientific">Evansella alkalicola</name>
    <dbReference type="NCBI Taxonomy" id="745819"/>
    <lineage>
        <taxon>Bacteria</taxon>
        <taxon>Bacillati</taxon>
        <taxon>Bacillota</taxon>
        <taxon>Bacilli</taxon>
        <taxon>Bacillales</taxon>
        <taxon>Bacillaceae</taxon>
        <taxon>Evansella</taxon>
    </lineage>
</organism>
<evidence type="ECO:0000256" key="1">
    <source>
        <dbReference type="SAM" id="Phobius"/>
    </source>
</evidence>
<dbReference type="Proteomes" id="UP000790580">
    <property type="component" value="Unassembled WGS sequence"/>
</dbReference>
<keyword evidence="1" id="KW-0472">Membrane</keyword>
<keyword evidence="3" id="KW-1185">Reference proteome</keyword>
<feature type="transmembrane region" description="Helical" evidence="1">
    <location>
        <begin position="145"/>
        <end position="168"/>
    </location>
</feature>
<dbReference type="RefSeq" id="WP_088077008.1">
    <property type="nucleotide sequence ID" value="NZ_JAHQCR010000089.1"/>
</dbReference>
<gene>
    <name evidence="2" type="ORF">KS407_22630</name>
</gene>
<keyword evidence="1" id="KW-1133">Transmembrane helix</keyword>